<evidence type="ECO:0000313" key="2">
    <source>
        <dbReference type="EMBL" id="KAG8443800.1"/>
    </source>
</evidence>
<sequence length="105" mass="12262">MNSPSLRKRPAGQTNLRSEPVLKQPTCWGQWEILIVCSSFLLLMYIWFCYENFHFHVTHFYAHLGYTSAQHMVGQRYLRGVGVKRDVGMAVQWLSRASQNTLENQ</sequence>
<keyword evidence="3" id="KW-1185">Reference proteome</keyword>
<accession>A0A8T2JKF8</accession>
<dbReference type="EMBL" id="JAACNH010000004">
    <property type="protein sequence ID" value="KAG8443800.1"/>
    <property type="molecule type" value="Genomic_DNA"/>
</dbReference>
<dbReference type="AlphaFoldDB" id="A0A8T2JKF8"/>
<dbReference type="InterPro" id="IPR006597">
    <property type="entry name" value="Sel1-like"/>
</dbReference>
<dbReference type="SMART" id="SM00671">
    <property type="entry name" value="SEL1"/>
    <property type="match status" value="1"/>
</dbReference>
<protein>
    <submittedName>
        <fullName evidence="2">Uncharacterized protein</fullName>
    </submittedName>
</protein>
<feature type="transmembrane region" description="Helical" evidence="1">
    <location>
        <begin position="28"/>
        <end position="50"/>
    </location>
</feature>
<keyword evidence="1" id="KW-1133">Transmembrane helix</keyword>
<organism evidence="2 3">
    <name type="scientific">Hymenochirus boettgeri</name>
    <name type="common">Congo dwarf clawed frog</name>
    <dbReference type="NCBI Taxonomy" id="247094"/>
    <lineage>
        <taxon>Eukaryota</taxon>
        <taxon>Metazoa</taxon>
        <taxon>Chordata</taxon>
        <taxon>Craniata</taxon>
        <taxon>Vertebrata</taxon>
        <taxon>Euteleostomi</taxon>
        <taxon>Amphibia</taxon>
        <taxon>Batrachia</taxon>
        <taxon>Anura</taxon>
        <taxon>Pipoidea</taxon>
        <taxon>Pipidae</taxon>
        <taxon>Pipinae</taxon>
        <taxon>Hymenochirus</taxon>
    </lineage>
</organism>
<name>A0A8T2JKF8_9PIPI</name>
<dbReference type="InterPro" id="IPR011990">
    <property type="entry name" value="TPR-like_helical_dom_sf"/>
</dbReference>
<comment type="caution">
    <text evidence="2">The sequence shown here is derived from an EMBL/GenBank/DDBJ whole genome shotgun (WGS) entry which is preliminary data.</text>
</comment>
<reference evidence="2" key="1">
    <citation type="thesis" date="2020" institute="ProQuest LLC" country="789 East Eisenhower Parkway, Ann Arbor, MI, USA">
        <title>Comparative Genomics and Chromosome Evolution.</title>
        <authorList>
            <person name="Mudd A.B."/>
        </authorList>
    </citation>
    <scope>NUCLEOTIDE SEQUENCE</scope>
    <source>
        <strain evidence="2">Female2</strain>
        <tissue evidence="2">Blood</tissue>
    </source>
</reference>
<evidence type="ECO:0000256" key="1">
    <source>
        <dbReference type="SAM" id="Phobius"/>
    </source>
</evidence>
<keyword evidence="1" id="KW-0812">Transmembrane</keyword>
<gene>
    <name evidence="2" type="ORF">GDO86_009110</name>
</gene>
<evidence type="ECO:0000313" key="3">
    <source>
        <dbReference type="Proteomes" id="UP000812440"/>
    </source>
</evidence>
<dbReference type="SUPFAM" id="SSF81901">
    <property type="entry name" value="HCP-like"/>
    <property type="match status" value="1"/>
</dbReference>
<dbReference type="Proteomes" id="UP000812440">
    <property type="component" value="Chromosome 5"/>
</dbReference>
<dbReference type="Gene3D" id="1.25.40.10">
    <property type="entry name" value="Tetratricopeptide repeat domain"/>
    <property type="match status" value="1"/>
</dbReference>
<dbReference type="OrthoDB" id="9882273at2759"/>
<keyword evidence="1" id="KW-0472">Membrane</keyword>
<proteinExistence type="predicted"/>